<reference evidence="1 2" key="1">
    <citation type="journal article" date="2012" name="J. Virol.">
        <title>Genome of Klebsiella sp.-Infecting Bacteriophage vB_KleM_RaK2.</title>
        <authorList>
            <person name="Simoliunas E."/>
            <person name="Kaliniene L."/>
            <person name="Truncaite L."/>
            <person name="Klausa V."/>
            <person name="Zajanckauskaite A."/>
            <person name="Meskys R."/>
        </authorList>
    </citation>
    <scope>NUCLEOTIDE SEQUENCE [LARGE SCALE GENOMIC DNA]</scope>
</reference>
<accession>H6X3V1</accession>
<gene>
    <name evidence="1" type="ORF">RaK2_00144</name>
</gene>
<name>H6X3V1_9CAUD</name>
<dbReference type="Pfam" id="PF01503">
    <property type="entry name" value="PRA-PH"/>
    <property type="match status" value="1"/>
</dbReference>
<protein>
    <recommendedName>
        <fullName evidence="3">Phosphoribosyl-ATP pyrophosphohydrolase</fullName>
    </recommendedName>
</protein>
<dbReference type="Proteomes" id="UP000007524">
    <property type="component" value="Segment"/>
</dbReference>
<keyword evidence="2" id="KW-1185">Reference proteome</keyword>
<dbReference type="InterPro" id="IPR033653">
    <property type="entry name" value="NTP-PPase_DR2231-like"/>
</dbReference>
<proteinExistence type="predicted"/>
<dbReference type="InterPro" id="IPR023292">
    <property type="entry name" value="NTP_PyroPHydrolase-like_dom_sf"/>
</dbReference>
<evidence type="ECO:0008006" key="3">
    <source>
        <dbReference type="Google" id="ProtNLM"/>
    </source>
</evidence>
<dbReference type="EMBL" id="JQ513383">
    <property type="protein sequence ID" value="AFA44417.1"/>
    <property type="molecule type" value="Genomic_DNA"/>
</dbReference>
<evidence type="ECO:0000313" key="2">
    <source>
        <dbReference type="Proteomes" id="UP000007524"/>
    </source>
</evidence>
<sequence>MVMTVVQKQLQQVIEFMKVCNQEVNVTRTFQSTKISDLRTNLINEEIFGRNELIDSINADNTTGILDALCDILYVTYGAIATFGTVDVLPHDMFVELDETRGKARLLYKHEAVSLTKIITDGFDKYKRGVEYGDSTAIAGGLNIIISACAQFAERSNMDIVNAFDEVHRSNMSKFCTSQEEAEHSISWRMLEAETISDPMKSREQLDNYRDAYVEQNGNVFIIKRGKDGKGLKGKNFFEPDLSKYA</sequence>
<dbReference type="KEGG" id="vg:14012732"/>
<dbReference type="CDD" id="cd11530">
    <property type="entry name" value="NTP-PPase_DR2231_like"/>
    <property type="match status" value="1"/>
</dbReference>
<dbReference type="RefSeq" id="YP_007007299.1">
    <property type="nucleotide sequence ID" value="NC_019526.1"/>
</dbReference>
<evidence type="ECO:0000313" key="1">
    <source>
        <dbReference type="EMBL" id="AFA44417.1"/>
    </source>
</evidence>
<dbReference type="OrthoDB" id="17740at10239"/>
<organism evidence="1 2">
    <name type="scientific">Klebsiella phage vB_KleM_RaK2</name>
    <dbReference type="NCBI Taxonomy" id="1147094"/>
    <lineage>
        <taxon>Viruses</taxon>
        <taxon>Duplodnaviria</taxon>
        <taxon>Heunggongvirae</taxon>
        <taxon>Uroviricota</taxon>
        <taxon>Caudoviricetes</taxon>
        <taxon>Alcyoneusvirus</taxon>
        <taxon>Alcyoneusvirus RaK2</taxon>
    </lineage>
</organism>
<dbReference type="Gene3D" id="1.10.3420.10">
    <property type="entry name" value="putative ntp pyrophosphohydrolase like domain"/>
    <property type="match status" value="2"/>
</dbReference>
<dbReference type="InterPro" id="IPR021130">
    <property type="entry name" value="PRib-ATP_PPHydrolase-like"/>
</dbReference>
<dbReference type="GeneID" id="14012732"/>